<feature type="compositionally biased region" description="Basic and acidic residues" evidence="1">
    <location>
        <begin position="158"/>
        <end position="172"/>
    </location>
</feature>
<proteinExistence type="predicted"/>
<feature type="compositionally biased region" description="Basic and acidic residues" evidence="1">
    <location>
        <begin position="587"/>
        <end position="619"/>
    </location>
</feature>
<comment type="caution">
    <text evidence="2">The sequence shown here is derived from an EMBL/GenBank/DDBJ whole genome shotgun (WGS) entry which is preliminary data.</text>
</comment>
<evidence type="ECO:0000313" key="3">
    <source>
        <dbReference type="Proteomes" id="UP000784294"/>
    </source>
</evidence>
<dbReference type="EMBL" id="CAAALY010003607">
    <property type="protein sequence ID" value="VEL08296.1"/>
    <property type="molecule type" value="Genomic_DNA"/>
</dbReference>
<evidence type="ECO:0000313" key="2">
    <source>
        <dbReference type="EMBL" id="VEL08296.1"/>
    </source>
</evidence>
<feature type="region of interest" description="Disordered" evidence="1">
    <location>
        <begin position="250"/>
        <end position="283"/>
    </location>
</feature>
<evidence type="ECO:0000256" key="1">
    <source>
        <dbReference type="SAM" id="MobiDB-lite"/>
    </source>
</evidence>
<feature type="region of interest" description="Disordered" evidence="1">
    <location>
        <begin position="569"/>
        <end position="629"/>
    </location>
</feature>
<reference evidence="2" key="1">
    <citation type="submission" date="2018-11" db="EMBL/GenBank/DDBJ databases">
        <authorList>
            <consortium name="Pathogen Informatics"/>
        </authorList>
    </citation>
    <scope>NUCLEOTIDE SEQUENCE</scope>
</reference>
<sequence>MLIPRYLSLCPTALQTDSSSSSVVADDWSLSTPLATSDLLNSMELTPGLGRPSSLFPPPFLTAPQHIPLPALQPATLLPGHGVDGLPKIPSYLAPAAALAATAALNQTTATGSNTSAVASASRRLSPDQCTPTLLAKSKTLLTELFSNRAGSLGEADCSDKPEKSHIGERLAGRPKRKKPNRYCLYAGDFADVCRSEESKTHQHQGEKKETDEVICRAVQAEAEEEIEEYGTKRSRPDRPITPFKRARWIEESNNCSTQKARSSLNSGSQEVSPSASPVDDELSPAWSRWQHRITAGLLVDLGFPWRWPARNETGSSGKRMDTVESPDVSTNKPRTRSCKQTEADQKEVMENTNDNAHKEDEEEGRESGEDGERIADQKAWEDDPVEKNAQRSRSVSEGYLSPVYWAVLPTKRRRCCKHAFLDCLEDQNAGMVDISQDGHNYNDPVGGKPSEFPKTPDPKELSQPANGLGSPVSPELPRQPTDPLDQTSPTPVRSHLSGLHVLRFGPGQEVTTCLTEHLRRHRLSEALVVAGSGTVLSARLQGANQVANVYTEEADGGNEKEEWLASGGMDEENGERGQEEQQQQNGKDKRLAAKETDDKEVEELRFEETKEETKKAETDGILGRNNDMRCQKTIENTHKLLQREQTIGPPAAVVHQGVSLT</sequence>
<feature type="region of interest" description="Disordered" evidence="1">
    <location>
        <begin position="312"/>
        <end position="396"/>
    </location>
</feature>
<keyword evidence="3" id="KW-1185">Reference proteome</keyword>
<feature type="region of interest" description="Disordered" evidence="1">
    <location>
        <begin position="152"/>
        <end position="174"/>
    </location>
</feature>
<accession>A0A3S4ZCX9</accession>
<dbReference type="Proteomes" id="UP000784294">
    <property type="component" value="Unassembled WGS sequence"/>
</dbReference>
<feature type="compositionally biased region" description="Polar residues" evidence="1">
    <location>
        <begin position="252"/>
        <end position="276"/>
    </location>
</feature>
<dbReference type="AlphaFoldDB" id="A0A3S4ZCX9"/>
<feature type="compositionally biased region" description="Basic and acidic residues" evidence="1">
    <location>
        <begin position="340"/>
        <end position="390"/>
    </location>
</feature>
<dbReference type="SUPFAM" id="SSF117856">
    <property type="entry name" value="AF0104/ALDC/Ptd012-like"/>
    <property type="match status" value="1"/>
</dbReference>
<name>A0A3S4ZCX9_9PLAT</name>
<gene>
    <name evidence="2" type="ORF">PXEA_LOCUS1736</name>
</gene>
<protein>
    <submittedName>
        <fullName evidence="2">Uncharacterized protein</fullName>
    </submittedName>
</protein>
<dbReference type="OrthoDB" id="2156856at2759"/>
<organism evidence="2 3">
    <name type="scientific">Protopolystoma xenopodis</name>
    <dbReference type="NCBI Taxonomy" id="117903"/>
    <lineage>
        <taxon>Eukaryota</taxon>
        <taxon>Metazoa</taxon>
        <taxon>Spiralia</taxon>
        <taxon>Lophotrochozoa</taxon>
        <taxon>Platyhelminthes</taxon>
        <taxon>Monogenea</taxon>
        <taxon>Polyopisthocotylea</taxon>
        <taxon>Polystomatidea</taxon>
        <taxon>Polystomatidae</taxon>
        <taxon>Protopolystoma</taxon>
    </lineage>
</organism>
<feature type="region of interest" description="Disordered" evidence="1">
    <location>
        <begin position="435"/>
        <end position="494"/>
    </location>
</feature>